<dbReference type="Pfam" id="PF13377">
    <property type="entry name" value="Peripla_BP_3"/>
    <property type="match status" value="1"/>
</dbReference>
<dbReference type="KEGG" id="ngv:CDO52_20790"/>
<feature type="region of interest" description="Disordered" evidence="4">
    <location>
        <begin position="1"/>
        <end position="23"/>
    </location>
</feature>
<feature type="compositionally biased region" description="Polar residues" evidence="4">
    <location>
        <begin position="204"/>
        <end position="225"/>
    </location>
</feature>
<sequence>MATRHLLAGSRHSHRDDQRAAGHNGRCGAAALLWGGAARGRPTVDTGADRGRRLQLRGGARAMHELLRTVPDLDAVFVASDLMAVAALRVLREAGRAAPDDVAVVGYDDIPLALHTDPPLTTLHQPAERMGSGDGAAARRPDLRKPQRPLRGQRSGDGHAHARHPPGYAGHRLSHADTPRGAKTSAARLSSLSLASPRGRESGSRPQNVTECVGSVRSSSQNAGV</sequence>
<gene>
    <name evidence="6" type="ORF">CDO52_20790</name>
</gene>
<dbReference type="GO" id="GO:0000976">
    <property type="term" value="F:transcription cis-regulatory region binding"/>
    <property type="evidence" value="ECO:0007669"/>
    <property type="project" value="TreeGrafter"/>
</dbReference>
<evidence type="ECO:0000313" key="6">
    <source>
        <dbReference type="EMBL" id="ASU84905.1"/>
    </source>
</evidence>
<keyword evidence="2" id="KW-0238">DNA-binding</keyword>
<name>A0A223S9U6_9ACTN</name>
<feature type="domain" description="Transcriptional regulator LacI/GalR-like sensor" evidence="5">
    <location>
        <begin position="12"/>
        <end position="132"/>
    </location>
</feature>
<dbReference type="CDD" id="cd06267">
    <property type="entry name" value="PBP1_LacI_sugar_binding-like"/>
    <property type="match status" value="1"/>
</dbReference>
<dbReference type="PANTHER" id="PTHR30146">
    <property type="entry name" value="LACI-RELATED TRANSCRIPTIONAL REPRESSOR"/>
    <property type="match status" value="1"/>
</dbReference>
<dbReference type="GO" id="GO:0003700">
    <property type="term" value="F:DNA-binding transcription factor activity"/>
    <property type="evidence" value="ECO:0007669"/>
    <property type="project" value="TreeGrafter"/>
</dbReference>
<dbReference type="OrthoDB" id="3208777at2"/>
<dbReference type="PANTHER" id="PTHR30146:SF109">
    <property type="entry name" value="HTH-TYPE TRANSCRIPTIONAL REGULATOR GALS"/>
    <property type="match status" value="1"/>
</dbReference>
<dbReference type="InterPro" id="IPR028082">
    <property type="entry name" value="Peripla_BP_I"/>
</dbReference>
<keyword evidence="1" id="KW-0805">Transcription regulation</keyword>
<organism evidence="6 7">
    <name type="scientific">Nocardiopsis gilva YIM 90087</name>
    <dbReference type="NCBI Taxonomy" id="1235441"/>
    <lineage>
        <taxon>Bacteria</taxon>
        <taxon>Bacillati</taxon>
        <taxon>Actinomycetota</taxon>
        <taxon>Actinomycetes</taxon>
        <taxon>Streptosporangiales</taxon>
        <taxon>Nocardiopsidaceae</taxon>
        <taxon>Nocardiopsis</taxon>
    </lineage>
</organism>
<dbReference type="EMBL" id="CP022753">
    <property type="protein sequence ID" value="ASU84905.1"/>
    <property type="molecule type" value="Genomic_DNA"/>
</dbReference>
<keyword evidence="3" id="KW-0804">Transcription</keyword>
<dbReference type="Gene3D" id="3.40.50.2300">
    <property type="match status" value="1"/>
</dbReference>
<dbReference type="AlphaFoldDB" id="A0A223S9U6"/>
<dbReference type="Proteomes" id="UP000215005">
    <property type="component" value="Chromosome"/>
</dbReference>
<reference evidence="6 7" key="1">
    <citation type="submission" date="2017-08" db="EMBL/GenBank/DDBJ databases">
        <title>The complete genome sequence of Nocardiopsis gilva YIM 90087.</title>
        <authorList>
            <person name="Yin M."/>
            <person name="Tang S."/>
        </authorList>
    </citation>
    <scope>NUCLEOTIDE SEQUENCE [LARGE SCALE GENOMIC DNA]</scope>
    <source>
        <strain evidence="6 7">YIM 90087</strain>
    </source>
</reference>
<proteinExistence type="predicted"/>
<feature type="compositionally biased region" description="Low complexity" evidence="4">
    <location>
        <begin position="185"/>
        <end position="196"/>
    </location>
</feature>
<evidence type="ECO:0000313" key="7">
    <source>
        <dbReference type="Proteomes" id="UP000215005"/>
    </source>
</evidence>
<dbReference type="InterPro" id="IPR046335">
    <property type="entry name" value="LacI/GalR-like_sensor"/>
</dbReference>
<evidence type="ECO:0000256" key="2">
    <source>
        <dbReference type="ARBA" id="ARBA00023125"/>
    </source>
</evidence>
<protein>
    <recommendedName>
        <fullName evidence="5">Transcriptional regulator LacI/GalR-like sensor domain-containing protein</fullName>
    </recommendedName>
</protein>
<evidence type="ECO:0000256" key="1">
    <source>
        <dbReference type="ARBA" id="ARBA00023015"/>
    </source>
</evidence>
<accession>A0A223S9U6</accession>
<feature type="region of interest" description="Disordered" evidence="4">
    <location>
        <begin position="118"/>
        <end position="225"/>
    </location>
</feature>
<evidence type="ECO:0000256" key="3">
    <source>
        <dbReference type="ARBA" id="ARBA00023163"/>
    </source>
</evidence>
<evidence type="ECO:0000259" key="5">
    <source>
        <dbReference type="Pfam" id="PF13377"/>
    </source>
</evidence>
<keyword evidence="7" id="KW-1185">Reference proteome</keyword>
<evidence type="ECO:0000256" key="4">
    <source>
        <dbReference type="SAM" id="MobiDB-lite"/>
    </source>
</evidence>
<dbReference type="SUPFAM" id="SSF53822">
    <property type="entry name" value="Periplasmic binding protein-like I"/>
    <property type="match status" value="1"/>
</dbReference>